<accession>A0A5P2WZL0</accession>
<feature type="chain" id="PRO_5044623021" description="SH3 domain-containing protein" evidence="1">
    <location>
        <begin position="29"/>
        <end position="124"/>
    </location>
</feature>
<dbReference type="EMBL" id="CP023690">
    <property type="protein sequence ID" value="QEV57538.1"/>
    <property type="molecule type" value="Genomic_DNA"/>
</dbReference>
<name>A0A5P2WZL0_STRST</name>
<proteinExistence type="predicted"/>
<organism evidence="3 4">
    <name type="scientific">Streptomyces spectabilis</name>
    <dbReference type="NCBI Taxonomy" id="68270"/>
    <lineage>
        <taxon>Bacteria</taxon>
        <taxon>Bacillati</taxon>
        <taxon>Actinomycetota</taxon>
        <taxon>Actinomycetes</taxon>
        <taxon>Kitasatosporales</taxon>
        <taxon>Streptomycetaceae</taxon>
        <taxon>Streptomyces</taxon>
    </lineage>
</organism>
<evidence type="ECO:0000313" key="3">
    <source>
        <dbReference type="EMBL" id="QEV57538.1"/>
    </source>
</evidence>
<evidence type="ECO:0000313" key="2">
    <source>
        <dbReference type="EMBL" id="MBB5109372.1"/>
    </source>
</evidence>
<reference evidence="3 4" key="1">
    <citation type="submission" date="2017-09" db="EMBL/GenBank/DDBJ databases">
        <authorList>
            <person name="Lee N."/>
            <person name="Cho B.-K."/>
        </authorList>
    </citation>
    <scope>NUCLEOTIDE SEQUENCE [LARGE SCALE GENOMIC DNA]</scope>
    <source>
        <strain evidence="3 4">ATCC 27465</strain>
    </source>
</reference>
<reference evidence="2 5" key="2">
    <citation type="submission" date="2020-08" db="EMBL/GenBank/DDBJ databases">
        <title>Genomic Encyclopedia of Type Strains, Phase III (KMG-III): the genomes of soil and plant-associated and newly described type strains.</title>
        <authorList>
            <person name="Whitman W."/>
        </authorList>
    </citation>
    <scope>NUCLEOTIDE SEQUENCE [LARGE SCALE GENOMIC DNA]</scope>
    <source>
        <strain evidence="2 5">CECT 3146</strain>
    </source>
</reference>
<gene>
    <name evidence="3" type="ORF">CP982_01375</name>
    <name evidence="2" type="ORF">FHS40_008500</name>
</gene>
<evidence type="ECO:0000313" key="4">
    <source>
        <dbReference type="Proteomes" id="UP000326505"/>
    </source>
</evidence>
<keyword evidence="1" id="KW-0732">Signal</keyword>
<feature type="signal peptide" evidence="1">
    <location>
        <begin position="1"/>
        <end position="28"/>
    </location>
</feature>
<protein>
    <recommendedName>
        <fullName evidence="6">SH3 domain-containing protein</fullName>
    </recommendedName>
</protein>
<evidence type="ECO:0000313" key="5">
    <source>
        <dbReference type="Proteomes" id="UP000549009"/>
    </source>
</evidence>
<sequence>MLSRTAISSALAAAALAAGALVCTTASAAPASADVNCTPPYHNNNSTGWGKLTGTYNLKKAPYASCGNVKNLRGGTKLYFHCYVVNAYGNEWIYSRVAGTETYGWMSYANFGEKGDVALLPCGS</sequence>
<evidence type="ECO:0008006" key="6">
    <source>
        <dbReference type="Google" id="ProtNLM"/>
    </source>
</evidence>
<dbReference type="Proteomes" id="UP000326505">
    <property type="component" value="Chromosome"/>
</dbReference>
<keyword evidence="5" id="KW-1185">Reference proteome</keyword>
<dbReference type="OrthoDB" id="4335260at2"/>
<dbReference type="Proteomes" id="UP000549009">
    <property type="component" value="Unassembled WGS sequence"/>
</dbReference>
<dbReference type="KEGG" id="sspb:CP982_01375"/>
<dbReference type="RefSeq" id="WP_150508747.1">
    <property type="nucleotide sequence ID" value="NZ_BMSQ01000017.1"/>
</dbReference>
<dbReference type="EMBL" id="JACHJD010000027">
    <property type="protein sequence ID" value="MBB5109372.1"/>
    <property type="molecule type" value="Genomic_DNA"/>
</dbReference>
<evidence type="ECO:0000256" key="1">
    <source>
        <dbReference type="SAM" id="SignalP"/>
    </source>
</evidence>
<dbReference type="AlphaFoldDB" id="A0A5P2WZL0"/>